<organism evidence="9 10">
    <name type="scientific">Flammeovirga kamogawensis</name>
    <dbReference type="NCBI Taxonomy" id="373891"/>
    <lineage>
        <taxon>Bacteria</taxon>
        <taxon>Pseudomonadati</taxon>
        <taxon>Bacteroidota</taxon>
        <taxon>Cytophagia</taxon>
        <taxon>Cytophagales</taxon>
        <taxon>Flammeovirgaceae</taxon>
        <taxon>Flammeovirga</taxon>
    </lineage>
</organism>
<sequence length="101" mass="11640">MSKFSNLINKSDVPVLVDFYADWCQPCHMLAPTIKSIKVKLGDRLKVVKVNSDKNQSVMLKYQIKSIPTLILFHKGKIIWRNSGVLPEHELLKILERHLSN</sequence>
<dbReference type="SUPFAM" id="SSF52833">
    <property type="entry name" value="Thioredoxin-like"/>
    <property type="match status" value="1"/>
</dbReference>
<dbReference type="Pfam" id="PF00085">
    <property type="entry name" value="Thioredoxin"/>
    <property type="match status" value="1"/>
</dbReference>
<dbReference type="PANTHER" id="PTHR45663">
    <property type="entry name" value="GEO12009P1"/>
    <property type="match status" value="1"/>
</dbReference>
<dbReference type="InterPro" id="IPR013766">
    <property type="entry name" value="Thioredoxin_domain"/>
</dbReference>
<dbReference type="PIRSF" id="PIRSF000077">
    <property type="entry name" value="Thioredoxin"/>
    <property type="match status" value="1"/>
</dbReference>
<feature type="domain" description="Thioredoxin" evidence="8">
    <location>
        <begin position="1"/>
        <end position="100"/>
    </location>
</feature>
<keyword evidence="5" id="KW-0676">Redox-active center</keyword>
<evidence type="ECO:0000256" key="7">
    <source>
        <dbReference type="PIRNR" id="PIRNR000077"/>
    </source>
</evidence>
<gene>
    <name evidence="9" type="primary">trxA</name>
    <name evidence="9" type="ORF">KM029_12255</name>
</gene>
<evidence type="ECO:0000313" key="9">
    <source>
        <dbReference type="EMBL" id="QWG06125.1"/>
    </source>
</evidence>
<dbReference type="InterPro" id="IPR036249">
    <property type="entry name" value="Thioredoxin-like_sf"/>
</dbReference>
<proteinExistence type="inferred from homology"/>
<evidence type="ECO:0000259" key="8">
    <source>
        <dbReference type="PROSITE" id="PS51352"/>
    </source>
</evidence>
<dbReference type="PROSITE" id="PS51352">
    <property type="entry name" value="THIOREDOXIN_2"/>
    <property type="match status" value="1"/>
</dbReference>
<evidence type="ECO:0000256" key="2">
    <source>
        <dbReference type="ARBA" id="ARBA00022448"/>
    </source>
</evidence>
<dbReference type="EMBL" id="CP076128">
    <property type="protein sequence ID" value="QWG06125.1"/>
    <property type="molecule type" value="Genomic_DNA"/>
</dbReference>
<dbReference type="PANTHER" id="PTHR45663:SF11">
    <property type="entry name" value="GEO12009P1"/>
    <property type="match status" value="1"/>
</dbReference>
<dbReference type="NCBIfam" id="TIGR01068">
    <property type="entry name" value="thioredoxin"/>
    <property type="match status" value="1"/>
</dbReference>
<reference evidence="9 10" key="1">
    <citation type="submission" date="2021-05" db="EMBL/GenBank/DDBJ databases">
        <title>Comparative genomic studies on the polysaccharide-degrading batcterial strains of the Flammeovirga genus.</title>
        <authorList>
            <person name="Zewei F."/>
            <person name="Zheng Z."/>
            <person name="Yu L."/>
            <person name="Ruyue G."/>
            <person name="Yanhong M."/>
            <person name="Yuanyuan C."/>
            <person name="Jingyan G."/>
            <person name="Wenjun H."/>
        </authorList>
    </citation>
    <scope>NUCLEOTIDE SEQUENCE [LARGE SCALE GENOMIC DNA]</scope>
    <source>
        <strain evidence="9 10">YS10</strain>
    </source>
</reference>
<protein>
    <recommendedName>
        <fullName evidence="6 7">Thioredoxin</fullName>
    </recommendedName>
</protein>
<dbReference type="RefSeq" id="WP_144073554.1">
    <property type="nucleotide sequence ID" value="NZ_CP076128.1"/>
</dbReference>
<evidence type="ECO:0000313" key="10">
    <source>
        <dbReference type="Proteomes" id="UP000682802"/>
    </source>
</evidence>
<evidence type="ECO:0000256" key="6">
    <source>
        <dbReference type="NCBIfam" id="TIGR01068"/>
    </source>
</evidence>
<evidence type="ECO:0000256" key="5">
    <source>
        <dbReference type="ARBA" id="ARBA00023284"/>
    </source>
</evidence>
<comment type="similarity">
    <text evidence="1 7">Belongs to the thioredoxin family.</text>
</comment>
<evidence type="ECO:0000256" key="4">
    <source>
        <dbReference type="ARBA" id="ARBA00023157"/>
    </source>
</evidence>
<accession>A0ABX8GT63</accession>
<evidence type="ECO:0000256" key="1">
    <source>
        <dbReference type="ARBA" id="ARBA00008987"/>
    </source>
</evidence>
<dbReference type="Proteomes" id="UP000682802">
    <property type="component" value="Chromosome 1"/>
</dbReference>
<dbReference type="PRINTS" id="PR00421">
    <property type="entry name" value="THIOREDOXIN"/>
</dbReference>
<evidence type="ECO:0000256" key="3">
    <source>
        <dbReference type="ARBA" id="ARBA00022982"/>
    </source>
</evidence>
<dbReference type="Gene3D" id="3.40.30.10">
    <property type="entry name" value="Glutaredoxin"/>
    <property type="match status" value="1"/>
</dbReference>
<keyword evidence="2" id="KW-0813">Transport</keyword>
<dbReference type="CDD" id="cd02947">
    <property type="entry name" value="TRX_family"/>
    <property type="match status" value="1"/>
</dbReference>
<name>A0ABX8GT63_9BACT</name>
<keyword evidence="4" id="KW-1015">Disulfide bond</keyword>
<keyword evidence="10" id="KW-1185">Reference proteome</keyword>
<keyword evidence="3" id="KW-0249">Electron transport</keyword>
<dbReference type="InterPro" id="IPR005746">
    <property type="entry name" value="Thioredoxin"/>
</dbReference>